<dbReference type="EMBL" id="JRLY01000005">
    <property type="protein sequence ID" value="KGO93363.1"/>
    <property type="molecule type" value="Genomic_DNA"/>
</dbReference>
<dbReference type="STRING" id="1121898.GCA_000422725_02085"/>
<keyword evidence="2" id="KW-1185">Reference proteome</keyword>
<dbReference type="SUPFAM" id="SSF53448">
    <property type="entry name" value="Nucleotide-diphospho-sugar transferases"/>
    <property type="match status" value="1"/>
</dbReference>
<organism evidence="1 2">
    <name type="scientific">Flavobacterium subsaxonicum WB 4.1-42 = DSM 21790</name>
    <dbReference type="NCBI Taxonomy" id="1121898"/>
    <lineage>
        <taxon>Bacteria</taxon>
        <taxon>Pseudomonadati</taxon>
        <taxon>Bacteroidota</taxon>
        <taxon>Flavobacteriia</taxon>
        <taxon>Flavobacteriales</taxon>
        <taxon>Flavobacteriaceae</taxon>
        <taxon>Flavobacterium</taxon>
    </lineage>
</organism>
<dbReference type="InterPro" id="IPR029044">
    <property type="entry name" value="Nucleotide-diphossugar_trans"/>
</dbReference>
<dbReference type="RefSeq" id="WP_035738658.1">
    <property type="nucleotide sequence ID" value="NZ_AUGP01000018.1"/>
</dbReference>
<gene>
    <name evidence="1" type="ORF">Q766_08660</name>
</gene>
<dbReference type="OrthoDB" id="8479124at2"/>
<dbReference type="Gene3D" id="3.90.550.10">
    <property type="entry name" value="Spore Coat Polysaccharide Biosynthesis Protein SpsA, Chain A"/>
    <property type="match status" value="1"/>
</dbReference>
<dbReference type="AlphaFoldDB" id="A0A0A2MPF5"/>
<dbReference type="Proteomes" id="UP000030111">
    <property type="component" value="Unassembled WGS sequence"/>
</dbReference>
<evidence type="ECO:0008006" key="3">
    <source>
        <dbReference type="Google" id="ProtNLM"/>
    </source>
</evidence>
<evidence type="ECO:0000313" key="2">
    <source>
        <dbReference type="Proteomes" id="UP000030111"/>
    </source>
</evidence>
<name>A0A0A2MPF5_9FLAO</name>
<reference evidence="1 2" key="1">
    <citation type="submission" date="2013-09" db="EMBL/GenBank/DDBJ databases">
        <authorList>
            <person name="Zeng Z."/>
            <person name="Chen C."/>
        </authorList>
    </citation>
    <scope>NUCLEOTIDE SEQUENCE [LARGE SCALE GENOMIC DNA]</scope>
    <source>
        <strain evidence="1 2">WB 4.1-42</strain>
    </source>
</reference>
<sequence length="321" mass="36501">MNSAICTLFEGHYHYGVAVLANSLYRNGFRGSLYAGYRGELPPWAKNEELQEMQWCNGKTLKVKDDFSIHFIPLTTDYHLTNYKPDFMLDLWNGPAANVERMFYFDPDIVVSAPWFFFEKWVTCGIALCEDVNSPLSKNHPTRSAWRNYFSKNGIFLYFKDIIYVNGGFAGVSLGNRGFLETWKLVQEAMAPAIGGLNSSAFINGSQLPEGAQGPFAPFGKTDQDALNATIEAWDGEYSFITQEGMGFRSGLAILPHALGQPKPWKWNIFKQSLSGRRPRLVDREYWKYADGPLKPHSLKHVRAKRRRLIIAAVVGRFYKL</sequence>
<dbReference type="eggNOG" id="COG1442">
    <property type="taxonomic scope" value="Bacteria"/>
</dbReference>
<evidence type="ECO:0000313" key="1">
    <source>
        <dbReference type="EMBL" id="KGO93363.1"/>
    </source>
</evidence>
<accession>A0A0A2MPF5</accession>
<proteinExistence type="predicted"/>
<protein>
    <recommendedName>
        <fullName evidence="3">DUF5672 domain-containing protein</fullName>
    </recommendedName>
</protein>
<comment type="caution">
    <text evidence="1">The sequence shown here is derived from an EMBL/GenBank/DDBJ whole genome shotgun (WGS) entry which is preliminary data.</text>
</comment>